<dbReference type="STRING" id="1408657.A0A0W4ZGL7"/>
<comment type="catalytic activity">
    <reaction evidence="5">
        <text>4-demethylwyosine(37) in tRNA(Phe) + S-adenosyl-L-methionine = 4-demethyl-7-[(3S)-3-amino-3-carboxypropyl]wyosine(37) in tRNA(Phe) + S-methyl-5'-thioadenosine + H(+)</text>
        <dbReference type="Rhea" id="RHEA:36355"/>
        <dbReference type="Rhea" id="RHEA-COMP:10164"/>
        <dbReference type="Rhea" id="RHEA-COMP:10378"/>
        <dbReference type="ChEBI" id="CHEBI:15378"/>
        <dbReference type="ChEBI" id="CHEBI:17509"/>
        <dbReference type="ChEBI" id="CHEBI:59789"/>
        <dbReference type="ChEBI" id="CHEBI:64315"/>
        <dbReference type="ChEBI" id="CHEBI:73550"/>
        <dbReference type="EC" id="2.5.1.114"/>
    </reaction>
</comment>
<reference evidence="9" key="1">
    <citation type="journal article" date="2016" name="Nat. Commun.">
        <title>Genome analysis of three Pneumocystis species reveals adaptation mechanisms to life exclusively in mammalian hosts.</title>
        <authorList>
            <person name="Ma L."/>
            <person name="Chen Z."/>
            <person name="Huang D.W."/>
            <person name="Kutty G."/>
            <person name="Ishihara M."/>
            <person name="Wang H."/>
            <person name="Abouelleil A."/>
            <person name="Bishop L."/>
            <person name="Davey E."/>
            <person name="Deng R."/>
            <person name="Deng X."/>
            <person name="Fan L."/>
            <person name="Fantoni G."/>
            <person name="Fitzgerald M."/>
            <person name="Gogineni E."/>
            <person name="Goldberg J.M."/>
            <person name="Handley G."/>
            <person name="Hu X."/>
            <person name="Huber C."/>
            <person name="Jiao X."/>
            <person name="Jones K."/>
            <person name="Levin J.Z."/>
            <person name="Liu Y."/>
            <person name="Macdonald P."/>
            <person name="Melnikov A."/>
            <person name="Raley C."/>
            <person name="Sassi M."/>
            <person name="Sherman B.T."/>
            <person name="Song X."/>
            <person name="Sykes S."/>
            <person name="Tran B."/>
            <person name="Walsh L."/>
            <person name="Xia Y."/>
            <person name="Yang J."/>
            <person name="Young S."/>
            <person name="Zeng Q."/>
            <person name="Zheng X."/>
            <person name="Stephens R."/>
            <person name="Nusbaum C."/>
            <person name="Birren B.W."/>
            <person name="Azadi P."/>
            <person name="Lempicki R.A."/>
            <person name="Cuomo C.A."/>
            <person name="Kovacs J.A."/>
        </authorList>
    </citation>
    <scope>NUCLEOTIDE SEQUENCE [LARGE SCALE GENOMIC DNA]</scope>
    <source>
        <strain evidence="9">RU7</strain>
    </source>
</reference>
<keyword evidence="6" id="KW-0963">Cytoplasm</keyword>
<dbReference type="PANTHER" id="PTHR23245">
    <property type="entry name" value="TRNA METHYLTRANSFERASE"/>
    <property type="match status" value="1"/>
</dbReference>
<dbReference type="PANTHER" id="PTHR23245:SF25">
    <property type="entry name" value="TRNA WYBUTOSINE-SYNTHESIZING PROTEIN 2 HOMOLOG"/>
    <property type="match status" value="1"/>
</dbReference>
<evidence type="ECO:0000256" key="4">
    <source>
        <dbReference type="ARBA" id="ARBA00022694"/>
    </source>
</evidence>
<keyword evidence="9" id="KW-1185">Reference proteome</keyword>
<name>A0A0W4ZGL7_PNEJ7</name>
<dbReference type="GeneID" id="28941531"/>
<dbReference type="Pfam" id="PF02475">
    <property type="entry name" value="TRM5-TYW2_MTfase"/>
    <property type="match status" value="1"/>
</dbReference>
<keyword evidence="2 6" id="KW-0808">Transferase</keyword>
<dbReference type="InterPro" id="IPR030382">
    <property type="entry name" value="MeTrfase_TRM5/TYW2"/>
</dbReference>
<dbReference type="GO" id="GO:0005737">
    <property type="term" value="C:cytoplasm"/>
    <property type="evidence" value="ECO:0007669"/>
    <property type="project" value="UniProtKB-SubCell"/>
</dbReference>
<dbReference type="UniPathway" id="UPA00375"/>
<evidence type="ECO:0000256" key="3">
    <source>
        <dbReference type="ARBA" id="ARBA00022691"/>
    </source>
</evidence>
<dbReference type="EMBL" id="LFWA01000014">
    <property type="protein sequence ID" value="KTW27514.1"/>
    <property type="molecule type" value="Genomic_DNA"/>
</dbReference>
<dbReference type="eggNOG" id="KOG1227">
    <property type="taxonomic scope" value="Eukaryota"/>
</dbReference>
<keyword evidence="4 6" id="KW-0819">tRNA processing</keyword>
<dbReference type="GO" id="GO:0102522">
    <property type="term" value="F:tRNA 4-demethylwyosine alpha-amino-alpha-carboxypropyltransferase activity"/>
    <property type="evidence" value="ECO:0007669"/>
    <property type="project" value="UniProtKB-EC"/>
</dbReference>
<evidence type="ECO:0000256" key="6">
    <source>
        <dbReference type="PIRNR" id="PIRNR038972"/>
    </source>
</evidence>
<evidence type="ECO:0000256" key="1">
    <source>
        <dbReference type="ARBA" id="ARBA00004797"/>
    </source>
</evidence>
<comment type="subcellular location">
    <subcellularLocation>
        <location evidence="6">Cytoplasm</location>
    </subcellularLocation>
</comment>
<dbReference type="GO" id="GO:0008757">
    <property type="term" value="F:S-adenosylmethionine-dependent methyltransferase activity"/>
    <property type="evidence" value="ECO:0007669"/>
    <property type="project" value="InterPro"/>
</dbReference>
<keyword evidence="3 6" id="KW-0949">S-adenosyl-L-methionine</keyword>
<dbReference type="GO" id="GO:0030488">
    <property type="term" value="P:tRNA methylation"/>
    <property type="evidence" value="ECO:0007669"/>
    <property type="project" value="TreeGrafter"/>
</dbReference>
<evidence type="ECO:0000313" key="9">
    <source>
        <dbReference type="Proteomes" id="UP000053447"/>
    </source>
</evidence>
<dbReference type="GO" id="GO:0031591">
    <property type="term" value="P:wybutosine biosynthetic process"/>
    <property type="evidence" value="ECO:0007669"/>
    <property type="project" value="InterPro"/>
</dbReference>
<dbReference type="PIRSF" id="PIRSF038972">
    <property type="entry name" value="Trm12"/>
    <property type="match status" value="1"/>
</dbReference>
<comment type="pathway">
    <text evidence="1 6">tRNA modification; wybutosine-tRNA(Phe) biosynthesis.</text>
</comment>
<dbReference type="InterPro" id="IPR056743">
    <property type="entry name" value="TRM5-TYW2-like_MTfase"/>
</dbReference>
<comment type="similarity">
    <text evidence="6">Belongs to the class I-like SAM-binding methyltransferase superfamily. TRM5/TYW2 family.</text>
</comment>
<dbReference type="InterPro" id="IPR029063">
    <property type="entry name" value="SAM-dependent_MTases_sf"/>
</dbReference>
<proteinExistence type="inferred from homology"/>
<evidence type="ECO:0000256" key="2">
    <source>
        <dbReference type="ARBA" id="ARBA00022679"/>
    </source>
</evidence>
<dbReference type="VEuPathDB" id="FungiDB:T551_03013"/>
<dbReference type="SUPFAM" id="SSF53335">
    <property type="entry name" value="S-adenosyl-L-methionine-dependent methyltransferases"/>
    <property type="match status" value="1"/>
</dbReference>
<comment type="caution">
    <text evidence="8">The sequence shown here is derived from an EMBL/GenBank/DDBJ whole genome shotgun (WGS) entry which is preliminary data.</text>
</comment>
<evidence type="ECO:0000259" key="7">
    <source>
        <dbReference type="PROSITE" id="PS51684"/>
    </source>
</evidence>
<dbReference type="PROSITE" id="PS51684">
    <property type="entry name" value="SAM_MT_TRM5_TYW2"/>
    <property type="match status" value="1"/>
</dbReference>
<dbReference type="Proteomes" id="UP000053447">
    <property type="component" value="Unassembled WGS sequence"/>
</dbReference>
<organism evidence="8 9">
    <name type="scientific">Pneumocystis jirovecii (strain RU7)</name>
    <name type="common">Human pneumocystis pneumonia agent</name>
    <dbReference type="NCBI Taxonomy" id="1408657"/>
    <lineage>
        <taxon>Eukaryota</taxon>
        <taxon>Fungi</taxon>
        <taxon>Dikarya</taxon>
        <taxon>Ascomycota</taxon>
        <taxon>Taphrinomycotina</taxon>
        <taxon>Pneumocystomycetes</taxon>
        <taxon>Pneumocystaceae</taxon>
        <taxon>Pneumocystis</taxon>
    </lineage>
</organism>
<feature type="domain" description="SAM-dependent methyltransferase TRM5/TYW2-type" evidence="7">
    <location>
        <begin position="162"/>
        <end position="427"/>
    </location>
</feature>
<comment type="function">
    <text evidence="6">S-adenosyl-L-methionine-dependent transferase that acts as a component of the wybutosine biosynthesis pathway. Wybutosine is a hyper modified guanosine with a tricyclic base found at the 3'-position adjacent to the anticodon of eukaryotic phenylalanine tRNA. Catalyzes the transfer of the alpha-amino-alpha-carboxypropyl (acp) group from S-adenosyl-L-methionine to the C-7 position of 4-demethylwyosine (imG-14) to produce wybutosine-86.</text>
</comment>
<protein>
    <recommendedName>
        <fullName evidence="6">tRNA wybutosine-synthesizing protein 2</fullName>
        <shortName evidence="6">tRNA-yW-synthesizing protein 2</shortName>
    </recommendedName>
    <alternativeName>
        <fullName evidence="6">tRNA(Phe) (4-demethylwyosine(37)-C(7)) aminocarboxypropyltransferase</fullName>
    </alternativeName>
</protein>
<dbReference type="AlphaFoldDB" id="A0A0W4ZGL7"/>
<dbReference type="InterPro" id="IPR026274">
    <property type="entry name" value="tRNA_wybutosine_synth_prot_2"/>
</dbReference>
<dbReference type="RefSeq" id="XP_018228484.1">
    <property type="nucleotide sequence ID" value="XM_018375276.1"/>
</dbReference>
<dbReference type="OrthoDB" id="2387925at2759"/>
<accession>A0A0W4ZGL7</accession>
<gene>
    <name evidence="8" type="ORF">T551_03013</name>
</gene>
<sequence length="432" mass="50567">MHYAIIVPKQKIQEIKNILIKSDLYDQFRGICRIKENELQKNNVEKRIIHTLRKKSVKFQKTNIEIQKIFPELKCDVADLDILIVEDKLERKNKHYELETFIHDFIKKISTRYKLDEDKCIIRTPTRWTIYGNMALLPKNAFSSSQWTFLSTLHSLDRLAFYEGIAKYIGVTHIAMNATIPPNDPMRIPVSFVPLYGDFGPRISKNPTKKDFEEAFWVTTKQNGIYQVWSPMYTMFSRGNIKEKARIFRFPDVKNAIIADLYAGIGYFAFSYLKAKAKKVFCWEINPWSIEGLCRGAQLNKFTYKKSNDLNNNYDDQLIVFENTNKLANKQLAEKTKNIRHINLGLLPSSEDSWPIATKMLDSEIGGWIHVHAAVCDKEIYSWTNKSKEKFTELFKHQWEVKIEHIEKVKRFSPKSLHIVVDLSCIPKTKKN</sequence>
<dbReference type="Gene3D" id="3.40.50.150">
    <property type="entry name" value="Vaccinia Virus protein VP39"/>
    <property type="match status" value="1"/>
</dbReference>
<evidence type="ECO:0000256" key="5">
    <source>
        <dbReference type="ARBA" id="ARBA00049400"/>
    </source>
</evidence>
<evidence type="ECO:0000313" key="8">
    <source>
        <dbReference type="EMBL" id="KTW27514.1"/>
    </source>
</evidence>
<dbReference type="GO" id="GO:0008175">
    <property type="term" value="F:tRNA methyltransferase activity"/>
    <property type="evidence" value="ECO:0007669"/>
    <property type="project" value="TreeGrafter"/>
</dbReference>